<dbReference type="Gene3D" id="3.40.190.10">
    <property type="entry name" value="Periplasmic binding protein-like II"/>
    <property type="match status" value="2"/>
</dbReference>
<dbReference type="InterPro" id="IPR001638">
    <property type="entry name" value="Solute-binding_3/MltF_N"/>
</dbReference>
<dbReference type="Pfam" id="PF09084">
    <property type="entry name" value="NMT1"/>
    <property type="match status" value="1"/>
</dbReference>
<evidence type="ECO:0000313" key="3">
    <source>
        <dbReference type="EMBL" id="SFV38871.1"/>
    </source>
</evidence>
<name>A0A1I7NW26_9HYPH</name>
<gene>
    <name evidence="3" type="ORF">SAMN04488557_3891</name>
</gene>
<dbReference type="RefSeq" id="WP_092869392.1">
    <property type="nucleotide sequence ID" value="NZ_FPCH01000004.1"/>
</dbReference>
<dbReference type="InterPro" id="IPR006311">
    <property type="entry name" value="TAT_signal"/>
</dbReference>
<evidence type="ECO:0000256" key="1">
    <source>
        <dbReference type="ARBA" id="ARBA00010742"/>
    </source>
</evidence>
<comment type="similarity">
    <text evidence="1">Belongs to the bacterial solute-binding protein SsuA/TauA family.</text>
</comment>
<dbReference type="Proteomes" id="UP000199423">
    <property type="component" value="Unassembled WGS sequence"/>
</dbReference>
<sequence length="328" mass="35447">MTKHTRRSVLATGSAFVAATLMPRLAIASASVPVRLTSVKFGSVSWLIDTIRWEGIDKKHDLNLQVVEVSNNQAAPVALLSHAADVIVSDWTWALRQRAKGGDLKFAPYSSALGSVMVRKDGPIKSLADLEGKKIGVAGTGIDKSWILLRAYSRKTLGKDIASIAEPVFGAAPLVTEEFRNGRIDAVLNFWTYAARLQAEGAQQLLTMADVVKGLDVAPTPPLVGFIWSEKQVHDNGVPVDKLLAAVVDANHVLASSDDAWQRLRPLIKPASDAELFAIRDYYRSGITGSWGVAETAAAKKLTDLLIELGDTELVGDGTHFDQNLFHT</sequence>
<dbReference type="InterPro" id="IPR015168">
    <property type="entry name" value="SsuA/THI5"/>
</dbReference>
<dbReference type="AlphaFoldDB" id="A0A1I7NW26"/>
<feature type="domain" description="Solute-binding protein family 3/N-terminal" evidence="2">
    <location>
        <begin position="38"/>
        <end position="265"/>
    </location>
</feature>
<accession>A0A1I7NW26</accession>
<reference evidence="4" key="1">
    <citation type="submission" date="2016-10" db="EMBL/GenBank/DDBJ databases">
        <authorList>
            <person name="Varghese N."/>
            <person name="Submissions S."/>
        </authorList>
    </citation>
    <scope>NUCLEOTIDE SEQUENCE [LARGE SCALE GENOMIC DNA]</scope>
    <source>
        <strain evidence="4">DSM 1565</strain>
    </source>
</reference>
<proteinExistence type="inferred from homology"/>
<dbReference type="PROSITE" id="PS51318">
    <property type="entry name" value="TAT"/>
    <property type="match status" value="1"/>
</dbReference>
<protein>
    <submittedName>
        <fullName evidence="3">NitT/TauT family transport system substrate-binding protein</fullName>
    </submittedName>
</protein>
<evidence type="ECO:0000313" key="4">
    <source>
        <dbReference type="Proteomes" id="UP000199423"/>
    </source>
</evidence>
<dbReference type="STRING" id="51670.SAMN04488557_3891"/>
<evidence type="ECO:0000259" key="2">
    <source>
        <dbReference type="SMART" id="SM00062"/>
    </source>
</evidence>
<dbReference type="OrthoDB" id="5621714at2"/>
<dbReference type="SMART" id="SM00062">
    <property type="entry name" value="PBPb"/>
    <property type="match status" value="1"/>
</dbReference>
<dbReference type="PANTHER" id="PTHR30024">
    <property type="entry name" value="ALIPHATIC SULFONATES-BINDING PROTEIN-RELATED"/>
    <property type="match status" value="1"/>
</dbReference>
<organism evidence="3 4">
    <name type="scientific">Hyphomicrobium facile</name>
    <dbReference type="NCBI Taxonomy" id="51670"/>
    <lineage>
        <taxon>Bacteria</taxon>
        <taxon>Pseudomonadati</taxon>
        <taxon>Pseudomonadota</taxon>
        <taxon>Alphaproteobacteria</taxon>
        <taxon>Hyphomicrobiales</taxon>
        <taxon>Hyphomicrobiaceae</taxon>
        <taxon>Hyphomicrobium</taxon>
    </lineage>
</organism>
<dbReference type="SUPFAM" id="SSF53850">
    <property type="entry name" value="Periplasmic binding protein-like II"/>
    <property type="match status" value="1"/>
</dbReference>
<dbReference type="EMBL" id="FPCH01000004">
    <property type="protein sequence ID" value="SFV38871.1"/>
    <property type="molecule type" value="Genomic_DNA"/>
</dbReference>
<keyword evidence="4" id="KW-1185">Reference proteome</keyword>
<dbReference type="PANTHER" id="PTHR30024:SF48">
    <property type="entry name" value="ABC TRANSPORTER SUBSTRATE-BINDING PROTEIN"/>
    <property type="match status" value="1"/>
</dbReference>